<evidence type="ECO:0000256" key="14">
    <source>
        <dbReference type="ARBA" id="ARBA00023242"/>
    </source>
</evidence>
<keyword evidence="3 15" id="KW-0004">4Fe-4S</keyword>
<dbReference type="InterPro" id="IPR013697">
    <property type="entry name" value="DNA_pol_e_suA_C"/>
</dbReference>
<evidence type="ECO:0000256" key="7">
    <source>
        <dbReference type="ARBA" id="ARBA00022723"/>
    </source>
</evidence>
<dbReference type="GeneID" id="20221371"/>
<feature type="coiled-coil region" evidence="16">
    <location>
        <begin position="685"/>
        <end position="712"/>
    </location>
</feature>
<dbReference type="Gene3D" id="1.10.287.690">
    <property type="entry name" value="Helix hairpin bin"/>
    <property type="match status" value="1"/>
</dbReference>
<dbReference type="InterPro" id="IPR036397">
    <property type="entry name" value="RNaseH_sf"/>
</dbReference>
<dbReference type="RefSeq" id="XP_009041831.1">
    <property type="nucleotide sequence ID" value="XM_009043583.1"/>
</dbReference>
<feature type="region of interest" description="Disordered" evidence="17">
    <location>
        <begin position="1930"/>
        <end position="1961"/>
    </location>
</feature>
<comment type="similarity">
    <text evidence="2 15">Belongs to the DNA polymerase type-B family.</text>
</comment>
<dbReference type="CDD" id="cd05535">
    <property type="entry name" value="POLBc_epsilon"/>
    <property type="match status" value="1"/>
</dbReference>
<dbReference type="GO" id="GO:0003677">
    <property type="term" value="F:DNA binding"/>
    <property type="evidence" value="ECO:0007669"/>
    <property type="project" value="UniProtKB-KW"/>
</dbReference>
<evidence type="ECO:0000256" key="1">
    <source>
        <dbReference type="ARBA" id="ARBA00004123"/>
    </source>
</evidence>
<dbReference type="Gene3D" id="3.90.1600.10">
    <property type="entry name" value="Palm domain of DNA polymerase"/>
    <property type="match status" value="1"/>
</dbReference>
<dbReference type="Pfam" id="PF22634">
    <property type="entry name" value="POL2_thumb"/>
    <property type="match status" value="1"/>
</dbReference>
<dbReference type="SMART" id="SM00486">
    <property type="entry name" value="POLBc"/>
    <property type="match status" value="1"/>
</dbReference>
<dbReference type="Gene3D" id="1.10.132.60">
    <property type="entry name" value="DNA polymerase family B, C-terminal domain"/>
    <property type="match status" value="1"/>
</dbReference>
<feature type="compositionally biased region" description="Low complexity" evidence="17">
    <location>
        <begin position="1267"/>
        <end position="1279"/>
    </location>
</feature>
<dbReference type="GO" id="GO:0000278">
    <property type="term" value="P:mitotic cell cycle"/>
    <property type="evidence" value="ECO:0007669"/>
    <property type="project" value="TreeGrafter"/>
</dbReference>
<keyword evidence="5 15" id="KW-0548">Nucleotidyltransferase</keyword>
<comment type="function">
    <text evidence="15">DNA polymerase II participates in chromosomal DNA replication.</text>
</comment>
<dbReference type="FunFam" id="3.30.420.10:FF:000010">
    <property type="entry name" value="DNA polymerase epsilon catalytic subunit"/>
    <property type="match status" value="1"/>
</dbReference>
<keyword evidence="4 15" id="KW-0808">Transferase</keyword>
<evidence type="ECO:0000256" key="17">
    <source>
        <dbReference type="SAM" id="MobiDB-lite"/>
    </source>
</evidence>
<dbReference type="Pfam" id="PF03104">
    <property type="entry name" value="DNA_pol_B_exo1"/>
    <property type="match status" value="1"/>
</dbReference>
<reference evidence="19 20" key="1">
    <citation type="journal article" date="2011" name="Proc. Natl. Acad. Sci. U.S.A.">
        <title>Niche of harmful alga Aureococcus anophagefferens revealed through ecogenomics.</title>
        <authorList>
            <person name="Gobler C.J."/>
            <person name="Berry D.L."/>
            <person name="Dyhrman S.T."/>
            <person name="Wilhelm S.W."/>
            <person name="Salamov A."/>
            <person name="Lobanov A.V."/>
            <person name="Zhang Y."/>
            <person name="Collier J.L."/>
            <person name="Wurch L.L."/>
            <person name="Kustka A.B."/>
            <person name="Dill B.D."/>
            <person name="Shah M."/>
            <person name="VerBerkmoes N.C."/>
            <person name="Kuo A."/>
            <person name="Terry A."/>
            <person name="Pangilinan J."/>
            <person name="Lindquist E.A."/>
            <person name="Lucas S."/>
            <person name="Paulsen I.T."/>
            <person name="Hattenrath-Lehmann T.K."/>
            <person name="Talmage S.C."/>
            <person name="Walker E.A."/>
            <person name="Koch F."/>
            <person name="Burson A.M."/>
            <person name="Marcoval M.A."/>
            <person name="Tang Y.Z."/>
            <person name="Lecleir G.R."/>
            <person name="Coyne K.J."/>
            <person name="Berg G.M."/>
            <person name="Bertrand E.M."/>
            <person name="Saito M.A."/>
            <person name="Gladyshev V.N."/>
            <person name="Grigoriev I.V."/>
        </authorList>
    </citation>
    <scope>NUCLEOTIDE SEQUENCE [LARGE SCALE GENOMIC DNA]</scope>
    <source>
        <strain evidence="20">CCMP 1984</strain>
    </source>
</reference>
<dbReference type="InterPro" id="IPR043502">
    <property type="entry name" value="DNA/RNA_pol_sf"/>
</dbReference>
<evidence type="ECO:0000256" key="13">
    <source>
        <dbReference type="ARBA" id="ARBA00023125"/>
    </source>
</evidence>
<dbReference type="FunFam" id="1.10.287.690:FF:000005">
    <property type="entry name" value="DNA polymerase epsilon catalytic subunit"/>
    <property type="match status" value="1"/>
</dbReference>
<dbReference type="EMBL" id="GL833170">
    <property type="protein sequence ID" value="EGB03502.1"/>
    <property type="molecule type" value="Genomic_DNA"/>
</dbReference>
<dbReference type="GO" id="GO:0003887">
    <property type="term" value="F:DNA-directed DNA polymerase activity"/>
    <property type="evidence" value="ECO:0007669"/>
    <property type="project" value="UniProtKB-KW"/>
</dbReference>
<dbReference type="Pfam" id="PF08490">
    <property type="entry name" value="DUF1744"/>
    <property type="match status" value="1"/>
</dbReference>
<evidence type="ECO:0000256" key="9">
    <source>
        <dbReference type="ARBA" id="ARBA00022833"/>
    </source>
</evidence>
<dbReference type="GO" id="GO:0006272">
    <property type="term" value="P:leading strand elongation"/>
    <property type="evidence" value="ECO:0007669"/>
    <property type="project" value="TreeGrafter"/>
</dbReference>
<feature type="domain" description="DNA polymerase epsilon catalytic subunit A C-terminal" evidence="18">
    <location>
        <begin position="1513"/>
        <end position="1915"/>
    </location>
</feature>
<comment type="subcellular location">
    <subcellularLocation>
        <location evidence="1 15">Nucleus</location>
    </subcellularLocation>
</comment>
<dbReference type="GO" id="GO:0006297">
    <property type="term" value="P:nucleotide-excision repair, DNA gap filling"/>
    <property type="evidence" value="ECO:0007669"/>
    <property type="project" value="TreeGrafter"/>
</dbReference>
<dbReference type="InterPro" id="IPR055191">
    <property type="entry name" value="POL2_thumb"/>
</dbReference>
<dbReference type="FunFam" id="1.10.132.60:FF:000003">
    <property type="entry name" value="DNA polymerase epsilon catalytic subunit"/>
    <property type="match status" value="1"/>
</dbReference>
<keyword evidence="11 15" id="KW-0408">Iron</keyword>
<dbReference type="InterPro" id="IPR054475">
    <property type="entry name" value="Znf-DPOE"/>
</dbReference>
<dbReference type="InterPro" id="IPR006172">
    <property type="entry name" value="DNA-dir_DNA_pol_B"/>
</dbReference>
<dbReference type="Proteomes" id="UP000002729">
    <property type="component" value="Unassembled WGS sequence"/>
</dbReference>
<evidence type="ECO:0000256" key="15">
    <source>
        <dbReference type="RuleBase" id="RU365029"/>
    </source>
</evidence>
<keyword evidence="10 15" id="KW-0239">DNA-directed DNA polymerase</keyword>
<organism evidence="20">
    <name type="scientific">Aureococcus anophagefferens</name>
    <name type="common">Harmful bloom alga</name>
    <dbReference type="NCBI Taxonomy" id="44056"/>
    <lineage>
        <taxon>Eukaryota</taxon>
        <taxon>Sar</taxon>
        <taxon>Stramenopiles</taxon>
        <taxon>Ochrophyta</taxon>
        <taxon>Pelagophyceae</taxon>
        <taxon>Pelagomonadales</taxon>
        <taxon>Pelagomonadaceae</taxon>
        <taxon>Aureococcus</taxon>
    </lineage>
</organism>
<keyword evidence="14 15" id="KW-0539">Nucleus</keyword>
<protein>
    <recommendedName>
        <fullName evidence="15">DNA polymerase epsilon catalytic subunit</fullName>
        <ecNumber evidence="15">2.7.7.7</ecNumber>
    </recommendedName>
</protein>
<evidence type="ECO:0000256" key="11">
    <source>
        <dbReference type="ARBA" id="ARBA00023004"/>
    </source>
</evidence>
<dbReference type="CDD" id="cd05779">
    <property type="entry name" value="DNA_polB_epsilon_exo"/>
    <property type="match status" value="1"/>
</dbReference>
<dbReference type="PANTHER" id="PTHR10670">
    <property type="entry name" value="DNA POLYMERASE EPSILON CATALYTIC SUBUNIT A"/>
    <property type="match status" value="1"/>
</dbReference>
<accession>F0YN07</accession>
<evidence type="ECO:0000256" key="12">
    <source>
        <dbReference type="ARBA" id="ARBA00023014"/>
    </source>
</evidence>
<comment type="catalytic activity">
    <reaction evidence="15">
        <text>DNA(n) + a 2'-deoxyribonucleoside 5'-triphosphate = DNA(n+1) + diphosphate</text>
        <dbReference type="Rhea" id="RHEA:22508"/>
        <dbReference type="Rhea" id="RHEA-COMP:17339"/>
        <dbReference type="Rhea" id="RHEA-COMP:17340"/>
        <dbReference type="ChEBI" id="CHEBI:33019"/>
        <dbReference type="ChEBI" id="CHEBI:61560"/>
        <dbReference type="ChEBI" id="CHEBI:173112"/>
        <dbReference type="EC" id="2.7.7.7"/>
    </reaction>
</comment>
<feature type="region of interest" description="Disordered" evidence="17">
    <location>
        <begin position="1192"/>
        <end position="1226"/>
    </location>
</feature>
<dbReference type="InterPro" id="IPR012337">
    <property type="entry name" value="RNaseH-like_sf"/>
</dbReference>
<dbReference type="GO" id="GO:0008270">
    <property type="term" value="F:zinc ion binding"/>
    <property type="evidence" value="ECO:0007669"/>
    <property type="project" value="UniProtKB-KW"/>
</dbReference>
<dbReference type="eggNOG" id="KOG1798">
    <property type="taxonomic scope" value="Eukaryota"/>
</dbReference>
<dbReference type="GO" id="GO:0000166">
    <property type="term" value="F:nucleotide binding"/>
    <property type="evidence" value="ECO:0007669"/>
    <property type="project" value="InterPro"/>
</dbReference>
<dbReference type="InterPro" id="IPR006133">
    <property type="entry name" value="DNA-dir_DNA_pol_B_exonuc"/>
</dbReference>
<evidence type="ECO:0000256" key="6">
    <source>
        <dbReference type="ARBA" id="ARBA00022705"/>
    </source>
</evidence>
<dbReference type="OrthoDB" id="10060449at2759"/>
<dbReference type="Gene3D" id="3.30.420.10">
    <property type="entry name" value="Ribonuclease H-like superfamily/Ribonuclease H"/>
    <property type="match status" value="1"/>
</dbReference>
<dbReference type="GO" id="GO:0008310">
    <property type="term" value="F:single-stranded DNA 3'-5' DNA exonuclease activity"/>
    <property type="evidence" value="ECO:0007669"/>
    <property type="project" value="TreeGrafter"/>
</dbReference>
<evidence type="ECO:0000259" key="18">
    <source>
        <dbReference type="SMART" id="SM01159"/>
    </source>
</evidence>
<dbReference type="GO" id="GO:0006287">
    <property type="term" value="P:base-excision repair, gap-filling"/>
    <property type="evidence" value="ECO:0007669"/>
    <property type="project" value="TreeGrafter"/>
</dbReference>
<dbReference type="InterPro" id="IPR042087">
    <property type="entry name" value="DNA_pol_B_thumb"/>
</dbReference>
<evidence type="ECO:0000313" key="20">
    <source>
        <dbReference type="Proteomes" id="UP000002729"/>
    </source>
</evidence>
<dbReference type="EC" id="2.7.7.7" evidence="15"/>
<dbReference type="GO" id="GO:0051539">
    <property type="term" value="F:4 iron, 4 sulfur cluster binding"/>
    <property type="evidence" value="ECO:0007669"/>
    <property type="project" value="UniProtKB-KW"/>
</dbReference>
<comment type="cofactor">
    <cofactor evidence="15">
        <name>[4Fe-4S] cluster</name>
        <dbReference type="ChEBI" id="CHEBI:49883"/>
    </cofactor>
</comment>
<keyword evidence="7 15" id="KW-0479">Metal-binding</keyword>
<keyword evidence="16" id="KW-0175">Coiled coil</keyword>
<dbReference type="SMART" id="SM01159">
    <property type="entry name" value="DUF1744"/>
    <property type="match status" value="1"/>
</dbReference>
<dbReference type="GO" id="GO:0008622">
    <property type="term" value="C:epsilon DNA polymerase complex"/>
    <property type="evidence" value="ECO:0007669"/>
    <property type="project" value="InterPro"/>
</dbReference>
<feature type="compositionally biased region" description="Low complexity" evidence="17">
    <location>
        <begin position="1216"/>
        <end position="1226"/>
    </location>
</feature>
<dbReference type="Gene3D" id="3.30.342.10">
    <property type="entry name" value="DNA Polymerase, chain B, domain 1"/>
    <property type="match status" value="1"/>
</dbReference>
<evidence type="ECO:0000256" key="8">
    <source>
        <dbReference type="ARBA" id="ARBA00022771"/>
    </source>
</evidence>
<keyword evidence="8 15" id="KW-0863">Zinc-finger</keyword>
<evidence type="ECO:0000256" key="4">
    <source>
        <dbReference type="ARBA" id="ARBA00022679"/>
    </source>
</evidence>
<keyword evidence="13 15" id="KW-0238">DNA-binding</keyword>
<dbReference type="InParanoid" id="F0YN07"/>
<keyword evidence="12 15" id="KW-0411">Iron-sulfur</keyword>
<dbReference type="OMA" id="MLDQCRY"/>
<keyword evidence="9 15" id="KW-0862">Zinc</keyword>
<dbReference type="InterPro" id="IPR029703">
    <property type="entry name" value="POL2"/>
</dbReference>
<evidence type="ECO:0000313" key="19">
    <source>
        <dbReference type="EMBL" id="EGB03502.1"/>
    </source>
</evidence>
<evidence type="ECO:0000256" key="10">
    <source>
        <dbReference type="ARBA" id="ARBA00022932"/>
    </source>
</evidence>
<feature type="region of interest" description="Disordered" evidence="17">
    <location>
        <begin position="1260"/>
        <end position="1293"/>
    </location>
</feature>
<evidence type="ECO:0000256" key="3">
    <source>
        <dbReference type="ARBA" id="ARBA00022485"/>
    </source>
</evidence>
<keyword evidence="6 15" id="KW-0235">DNA replication</keyword>
<dbReference type="Pfam" id="PF22912">
    <property type="entry name" value="zf-DPOE"/>
    <property type="match status" value="1"/>
</dbReference>
<gene>
    <name evidence="19" type="ORF">AURANDRAFT_33973</name>
</gene>
<proteinExistence type="inferred from homology"/>
<evidence type="ECO:0000256" key="5">
    <source>
        <dbReference type="ARBA" id="ARBA00022695"/>
    </source>
</evidence>
<dbReference type="KEGG" id="aaf:AURANDRAFT_33973"/>
<dbReference type="InterPro" id="IPR023211">
    <property type="entry name" value="DNA_pol_palm_dom_sf"/>
</dbReference>
<dbReference type="PANTHER" id="PTHR10670:SF0">
    <property type="entry name" value="DNA POLYMERASE EPSILON CATALYTIC SUBUNIT A"/>
    <property type="match status" value="1"/>
</dbReference>
<dbReference type="GO" id="GO:0045004">
    <property type="term" value="P:DNA replication proofreading"/>
    <property type="evidence" value="ECO:0007669"/>
    <property type="project" value="TreeGrafter"/>
</dbReference>
<sequence>MTTRTTAVHRRRRTRARALDQTHPRVLGPTPRLGWLLNMVPTTFQRGDSELAGLELFLLSKDAKSNFRVTIAHAPYFYVAVALKFASFGEQVRSSLARRFEVEGCVVEAVTLEDLDAPNHVAGAKRTYLKLSFDNVRELMNVKRELAPVVWANRDRFEAEARSSGGGAAGEARSAPEDVLDMLDEIREYDVPYYMRAAIDLNIRVGAWHTVSPDAAKGGGDEDAADGADVAGAFQAVWQQDVIEKPAPRVLAFDIECTKAPLKFPNADVDEVFMISYMVDGVGYLIISREVVSEDIDDFEYTPKPAFPGPFSVFNEPDELALLKKFINHCKEIKPHVFVTYNGDFFDWPFLANRCEKHGISLQNELGIENKNHPEQGEWRGRAGCVHLDCFAWVKRDSYLPQGSQGLKAVTKYKLGYDPVEVDPEDMVKFAHTQPNVMAAYSVSDAVATYYLYEVYVNLFIFSLCTVIPNGAEDVLRKGSGTLCEALLMVEAYRASVVCPNKQNEPHLLRKEGRVVESETYVGGHVESLESGVFRSDIATHFSVDPAALETLIANVDRDLEFHAKTEGDGATKDQVANFDDVRAQIVASLQALRDAPETTECPKIYHLDVSAMYPNIILTNRLQPTAIVDRAACAGCDYNQDRNGCKRPMDWIWRGELNPAAPSEVAQLNRQLQYEVVDGTQHTLLSKKDQAQRLKARLKDYSQKVYKKTREVKEEPRTDVVCMRENSFYVDTVRAFRDRRYEYKGLTKAWKKKRVKAEAAKDSKARKTAEDKELLFDSLQLAHKCILNSFYGYVMRKGARWRSMPMAGIVTLTGANLITQARELVEKVGRPLELDTDGIWCMLPSSFPEDYTLEIVGADGSTSKLPFSYPCGMLNADVHANYTNHQMQTLNGAGGFDTTSECSIFFEVDGPYKCMVIPSSTEEGKLLKKRYAVFNPDGTLAELKGFELKRRGELELIKAFQGELFDTFLAGDTLESCYAAVADVANAWLDVMDAKGGDMDDEELLDLISENRSLSREVKEYEGRKMTSLTTAQRIADFLGDDMIQGSGLQCKLVISERPRGTPVTERAVPTIIFSAEPAVRKHYLRKWLKDPAAQNLGIKDVIDWKYYRERLDAVIRKIITIPAALQGVENPVPRVPHPEWLRKKVAERDDGRKQTKIDDLFAKAAAKENDGTKRRKKLLDLEDIAGGAPAGGAGVARRIGTPGAGTQRKRPLGANAPDAPAPEAELCAGKDAPQLGLAAKKVPEADFRAWLADRKQRWRRRRAKATASTATKAFRSRPGALAAPKKGPGKRLNVSDLVKQSTRSLTRGTWRVLELRDTETPGLLNAFVVTDVGHLQRVAVSVAKTLYVSSSNEACLKIARDTFGGRKAPNLTVPGDELRRGAQLLELRAAARDVDAHDGALARFLHHPGLDGVYERLAPDWYRSLLSVGGTCRLAPSAAKATEARLAKGAQSVAAEDLELADLPASEGYGLLDDGPGVPVKVCYLYHSVCARTGRCLVGLAMLERSKDDGSLKPALASLVLGDPKAKKGDRPPALKRTWDVISGRDDADDGETQREFGPLTVDRAEVAKHESSALAAASTALASYAADRRGPTVVIVESSSSAASLRRSLPSLGDFANVEVPFREADCDYPLLGWQSHACKALLEGIARVPGWLAERRTLGAFGNVPLGNLGAAPLVTVADAVFGRELRKHRHVLWASEADAPDLGGPRYGNSSIGDDDDELPIRGVVEHPGAYRTVSVKLDVFGSCVNAVMVSDALDDAGDLDDGGGWHATHGECAHAFRVLRAALAAWIDDVAAKRDPVADALLVHVDRWLHDKRSVLHYPALRRLVGSATRRVHALLVAELRRLGVKVVHASEGSIVVNTRETDAAHAASHMDFVISTVAARPVFRFLHLRPVAYFKSLLWLDGHNFGAIEILGDDEEELLTQEKATDEDESQEAVGAAEAPEEPDSQEALDSPEAAGSADSQVQKLLKAPAAVQDRFVSEWALSDGLPDAARDWFAVLVGAFLHKPLVAATGDEERDAEYARDFVQSFTTSKLLSVVAELHKDFLHTSVPLDFVVLCCRALALDDRCDDAVQRARRLLLAHLGVREFAPAAAIKPRPIAVNVANVICPHCDATLDVDLHACKGRDLRNGDARELDDKGDPLPRRVPCAKCGGALSTAQLELKLIELVNAVSVRYAVQDMRCCKCKRVARTTMRKTCECAGEYVTDIDTDKLNDYFRVVNACAGHYDMLMLAEITAFFLPEGGPANYL</sequence>
<keyword evidence="20" id="KW-1185">Reference proteome</keyword>
<name>F0YN07_AURAN</name>
<evidence type="ECO:0000256" key="2">
    <source>
        <dbReference type="ARBA" id="ARBA00005755"/>
    </source>
</evidence>
<evidence type="ECO:0000256" key="16">
    <source>
        <dbReference type="SAM" id="Coils"/>
    </source>
</evidence>
<dbReference type="SUPFAM" id="SSF53098">
    <property type="entry name" value="Ribonuclease H-like"/>
    <property type="match status" value="1"/>
</dbReference>
<dbReference type="SUPFAM" id="SSF56672">
    <property type="entry name" value="DNA/RNA polymerases"/>
    <property type="match status" value="1"/>
</dbReference>